<protein>
    <submittedName>
        <fullName evidence="2">Uncharacterized protein</fullName>
    </submittedName>
</protein>
<keyword evidence="1" id="KW-0812">Transmembrane</keyword>
<dbReference type="RefSeq" id="WP_102755106.1">
    <property type="nucleotide sequence ID" value="NZ_CP025791.1"/>
</dbReference>
<evidence type="ECO:0000256" key="1">
    <source>
        <dbReference type="SAM" id="Phobius"/>
    </source>
</evidence>
<dbReference type="OrthoDB" id="1450824at2"/>
<dbReference type="KEGG" id="fek:C1H87_06890"/>
<keyword evidence="3" id="KW-1185">Reference proteome</keyword>
<keyword evidence="1" id="KW-1133">Transmembrane helix</keyword>
<sequence length="89" mass="9851">MGGEGAMMAANNSLKNNRSLLSKRKEKSALGGSYANVKLAEFPKATPDQLKEIKERLGKENQKNRLIQIVLFGVVFLVSTSLILYFTAY</sequence>
<accession>A0A2K9PN23</accession>
<feature type="transmembrane region" description="Helical" evidence="1">
    <location>
        <begin position="66"/>
        <end position="88"/>
    </location>
</feature>
<evidence type="ECO:0000313" key="2">
    <source>
        <dbReference type="EMBL" id="AUP78450.1"/>
    </source>
</evidence>
<gene>
    <name evidence="2" type="ORF">C1H87_06890</name>
</gene>
<evidence type="ECO:0000313" key="3">
    <source>
        <dbReference type="Proteomes" id="UP000235826"/>
    </source>
</evidence>
<dbReference type="Proteomes" id="UP000235826">
    <property type="component" value="Chromosome"/>
</dbReference>
<organism evidence="2 3">
    <name type="scientific">Flavivirga eckloniae</name>
    <dbReference type="NCBI Taxonomy" id="1803846"/>
    <lineage>
        <taxon>Bacteria</taxon>
        <taxon>Pseudomonadati</taxon>
        <taxon>Bacteroidota</taxon>
        <taxon>Flavobacteriia</taxon>
        <taxon>Flavobacteriales</taxon>
        <taxon>Flavobacteriaceae</taxon>
        <taxon>Flavivirga</taxon>
    </lineage>
</organism>
<keyword evidence="1" id="KW-0472">Membrane</keyword>
<proteinExistence type="predicted"/>
<dbReference type="AlphaFoldDB" id="A0A2K9PN23"/>
<name>A0A2K9PN23_9FLAO</name>
<dbReference type="EMBL" id="CP025791">
    <property type="protein sequence ID" value="AUP78450.1"/>
    <property type="molecule type" value="Genomic_DNA"/>
</dbReference>
<reference evidence="2 3" key="1">
    <citation type="submission" date="2018-01" db="EMBL/GenBank/DDBJ databases">
        <title>Complete genome sequence of Flavivirga eckloniae ECD14 isolated from seaweed Ecklonia cava.</title>
        <authorList>
            <person name="Lee J.H."/>
            <person name="Baik K.S."/>
            <person name="Seong C.N."/>
        </authorList>
    </citation>
    <scope>NUCLEOTIDE SEQUENCE [LARGE SCALE GENOMIC DNA]</scope>
    <source>
        <strain evidence="2 3">ECD14</strain>
    </source>
</reference>